<evidence type="ECO:0000313" key="3">
    <source>
        <dbReference type="EMBL" id="MCS0584073.1"/>
    </source>
</evidence>
<dbReference type="InterPro" id="IPR006597">
    <property type="entry name" value="Sel1-like"/>
</dbReference>
<dbReference type="RefSeq" id="WP_258818639.1">
    <property type="nucleotide sequence ID" value="NZ_JANUGW010000018.1"/>
</dbReference>
<dbReference type="InterPro" id="IPR050767">
    <property type="entry name" value="Sel1_AlgK"/>
</dbReference>
<dbReference type="Gene3D" id="1.25.40.10">
    <property type="entry name" value="Tetratricopeptide repeat domain"/>
    <property type="match status" value="4"/>
</dbReference>
<dbReference type="InterPro" id="IPR002931">
    <property type="entry name" value="Transglutaminase-like"/>
</dbReference>
<protein>
    <submittedName>
        <fullName evidence="3">DUF3857 domain-containing protein</fullName>
    </submittedName>
</protein>
<dbReference type="SMART" id="SM00671">
    <property type="entry name" value="SEL1"/>
    <property type="match status" value="11"/>
</dbReference>
<feature type="chain" id="PRO_5047293611" evidence="1">
    <location>
        <begin position="37"/>
        <end position="1416"/>
    </location>
</feature>
<dbReference type="SMART" id="SM00460">
    <property type="entry name" value="TGc"/>
    <property type="match status" value="1"/>
</dbReference>
<accession>A0ABT1ZVW8</accession>
<dbReference type="InterPro" id="IPR024618">
    <property type="entry name" value="DUF3857"/>
</dbReference>
<feature type="signal peptide" evidence="1">
    <location>
        <begin position="1"/>
        <end position="36"/>
    </location>
</feature>
<evidence type="ECO:0000313" key="4">
    <source>
        <dbReference type="Proteomes" id="UP001204151"/>
    </source>
</evidence>
<organism evidence="3 4">
    <name type="scientific">Massilia pinisoli</name>
    <dbReference type="NCBI Taxonomy" id="1772194"/>
    <lineage>
        <taxon>Bacteria</taxon>
        <taxon>Pseudomonadati</taxon>
        <taxon>Pseudomonadota</taxon>
        <taxon>Betaproteobacteria</taxon>
        <taxon>Burkholderiales</taxon>
        <taxon>Oxalobacteraceae</taxon>
        <taxon>Telluria group</taxon>
        <taxon>Massilia</taxon>
    </lineage>
</organism>
<dbReference type="Pfam" id="PF12969">
    <property type="entry name" value="DUF3857"/>
    <property type="match status" value="1"/>
</dbReference>
<dbReference type="SUPFAM" id="SSF81901">
    <property type="entry name" value="HCP-like"/>
    <property type="match status" value="2"/>
</dbReference>
<dbReference type="PANTHER" id="PTHR11102:SF160">
    <property type="entry name" value="ERAD-ASSOCIATED E3 UBIQUITIN-PROTEIN LIGASE COMPONENT HRD3"/>
    <property type="match status" value="1"/>
</dbReference>
<dbReference type="Gene3D" id="3.10.620.30">
    <property type="match status" value="1"/>
</dbReference>
<proteinExistence type="predicted"/>
<comment type="caution">
    <text evidence="3">The sequence shown here is derived from an EMBL/GenBank/DDBJ whole genome shotgun (WGS) entry which is preliminary data.</text>
</comment>
<dbReference type="Gene3D" id="2.60.40.3140">
    <property type="match status" value="1"/>
</dbReference>
<sequence length="1416" mass="154810">MKYKYSQHRPIQGNTVRGSVCALFALLLAQAAPAFAAAPAPRVVQVADKHFVRGGPLPTWAQPLAEIAPTTRRDPLVFRLREAQSLVGPAPATLVNQALQVNDASALATIGQYSITYHADYQKLTLHRIAIVRDGRVLDRMHSANIRTLQQEAQVRNGVYEGASTLQLLLDDVRVGDTLWITYTTEGTNPVFGKRWSDEFSWDLQVPVELRRLTVLHPRKQPLHWRQLGDFSRETVVPAIDQVGDLERIRFEGRALDAVEFEPSTPPDYLALRMLQMSEYDTWQDVAAWAAALFPPAAPTPALRDVAKRFAAETDPAARAAAALHWVQDEIRYFSVSIGENSHRPQPPEVVLRRRYGDCKDKAYLLVSLLGQLGIHARPLLVNATLPSVPARVTPAPTWFDHVIVGIDLGGKTVYVDPTRTGQKGPLDTLAPVMPGAPALPVDAAATALVTLPERDDGRPMFEHVDRIVIDAFDGDATLESRDIYRGEYADRARQRTPSMSSKELLREALAPYEKTYPGLKVVDGPHASDKADQGLYEIVSTFKLPKPVDQSEERYSLPYTTQIMDGTLGIPNNLTRNFPFAYPRGKYAGRYRLRIVWPRDVRHAGEIAAKTIDDDFLHLQEEYAFRGNYLDYVLDYRLKSDRIAAADLPRLQKDTKQLNPFVEASFRVARGAVAKGVSGLSLRDIEVARTQQDAIAWGRELETRKAPKLSDEEQCDMLHDADVMRAIDFPKSVRGADGLLDAMVRESLPGTAACVANALFARGDFEGAITAFEHAKPGDADAARATLAWARLHARDPKRAAADMLRFVQAVSASGALTAFDLADAAALLKRSGAALPPALAARARELPDGPWPRPLLALQAGTLTPEALLAQAQALPGDAGALALDDAWLFIGEQRLAGGDRRGARVAFEHVRAHAPINTRVHVRALAELATYASEDPDTRGAAGLAERSDMKGAVVAWTRAAQRGDAEAQYRLGLAYHFADGVPKDQAAASHWFELAARQHHAGASNMRGLYFDNGMGGQPQDLAAANDWYLRGAELGDDTAALNVGRDYARGHGLARDPELGTRYLIRAAETNNLEAQALLVWRFAEGRGVPRDDVAAAYWAERAATRGSADARVDLGRFLWDGRGVDKNPELGTRMIREAADLGSVKAWYFMGEAYLFGRGMASDPKAAFSWIEKAARAGHPFARYQLGLAYLLGRGVTRDPEQAVTWLERAADDRVTDADVVLGEIYTRGDPRPVDLARAAGYYRAAAEGGHREGEWRYAGILRDGKGVPADPVQAARWMRKAADAQVGYAQTELARMYQAGIGVERDDAEARRSYRNAARGGDCEAMDGLAAIYDSGQGVPRNPRMAQVFYALAARDAAATRCAGAADKVKKMGARLDAAMLASAEATAAAWKVGEPLPDEVEEGRGKVN</sequence>
<evidence type="ECO:0000256" key="1">
    <source>
        <dbReference type="SAM" id="SignalP"/>
    </source>
</evidence>
<dbReference type="SUPFAM" id="SSF54001">
    <property type="entry name" value="Cysteine proteinases"/>
    <property type="match status" value="1"/>
</dbReference>
<dbReference type="InterPro" id="IPR038765">
    <property type="entry name" value="Papain-like_cys_pep_sf"/>
</dbReference>
<evidence type="ECO:0000259" key="2">
    <source>
        <dbReference type="SMART" id="SM00460"/>
    </source>
</evidence>
<gene>
    <name evidence="3" type="ORF">NX784_20960</name>
</gene>
<feature type="domain" description="Transglutaminase-like" evidence="2">
    <location>
        <begin position="351"/>
        <end position="420"/>
    </location>
</feature>
<dbReference type="EMBL" id="JANUGW010000018">
    <property type="protein sequence ID" value="MCS0584073.1"/>
    <property type="molecule type" value="Genomic_DNA"/>
</dbReference>
<dbReference type="Pfam" id="PF08238">
    <property type="entry name" value="Sel1"/>
    <property type="match status" value="11"/>
</dbReference>
<keyword evidence="1" id="KW-0732">Signal</keyword>
<dbReference type="Proteomes" id="UP001204151">
    <property type="component" value="Unassembled WGS sequence"/>
</dbReference>
<dbReference type="PANTHER" id="PTHR11102">
    <property type="entry name" value="SEL-1-LIKE PROTEIN"/>
    <property type="match status" value="1"/>
</dbReference>
<name>A0ABT1ZVW8_9BURK</name>
<reference evidence="3 4" key="1">
    <citation type="submission" date="2022-08" db="EMBL/GenBank/DDBJ databases">
        <title>Reclassification of Massilia species as members of the genera Telluria, Duganella, Pseudoduganella, Mokoshia gen. nov. and Zemynaea gen. nov. using orthogonal and non-orthogonal genome-based approaches.</title>
        <authorList>
            <person name="Bowman J.P."/>
        </authorList>
    </citation>
    <scope>NUCLEOTIDE SEQUENCE [LARGE SCALE GENOMIC DNA]</scope>
    <source>
        <strain evidence="3 4">JCM 31316</strain>
    </source>
</reference>
<dbReference type="InterPro" id="IPR011990">
    <property type="entry name" value="TPR-like_helical_dom_sf"/>
</dbReference>
<keyword evidence="4" id="KW-1185">Reference proteome</keyword>
<dbReference type="Pfam" id="PF01841">
    <property type="entry name" value="Transglut_core"/>
    <property type="match status" value="1"/>
</dbReference>